<dbReference type="Proteomes" id="UP000198670">
    <property type="component" value="Unassembled WGS sequence"/>
</dbReference>
<protein>
    <submittedName>
        <fullName evidence="2">Succinate dehydrogenase / fumarate reductase cytochrome b subunit</fullName>
    </submittedName>
</protein>
<proteinExistence type="predicted"/>
<accession>A0A1I3VCB5</accession>
<dbReference type="GO" id="GO:0016020">
    <property type="term" value="C:membrane"/>
    <property type="evidence" value="ECO:0007669"/>
    <property type="project" value="InterPro"/>
</dbReference>
<dbReference type="AlphaFoldDB" id="A0A1I3VCB5"/>
<feature type="transmembrane region" description="Helical" evidence="1">
    <location>
        <begin position="30"/>
        <end position="55"/>
    </location>
</feature>
<keyword evidence="1" id="KW-0812">Transmembrane</keyword>
<keyword evidence="3" id="KW-1185">Reference proteome</keyword>
<feature type="transmembrane region" description="Helical" evidence="1">
    <location>
        <begin position="124"/>
        <end position="144"/>
    </location>
</feature>
<evidence type="ECO:0000256" key="1">
    <source>
        <dbReference type="SAM" id="Phobius"/>
    </source>
</evidence>
<dbReference type="STRING" id="1477437.SAMN05444682_11659"/>
<dbReference type="InterPro" id="IPR011138">
    <property type="entry name" value="Cytochrome_b-558"/>
</dbReference>
<gene>
    <name evidence="2" type="ORF">SAMN05444682_11659</name>
</gene>
<feature type="transmembrane region" description="Helical" evidence="1">
    <location>
        <begin position="171"/>
        <end position="195"/>
    </location>
</feature>
<name>A0A1I3VCB5_9SPHI</name>
<keyword evidence="1" id="KW-0472">Membrane</keyword>
<sequence>MSISYLLIIQYTNEMNWFFKTFKSSIGKKFTMALTGLFLISFLIVHAAINALIFYNDGGATFNKGAHFMGTNPVIRTLEIVLIAGFLLHIIQSYLLWYSNRAARPVKYAVVTQPKQVTWNSRSMTLLGTLILLFLIMHTSYFWIPNRMHQIRYGEELPLYEMMLKKFSNPVVVILYLLGIFSLYWHLLHGFATAFQSMGLAHKKYTPIIKASGKIFSIVICIVFALMPLSIYFNWIN</sequence>
<dbReference type="EMBL" id="FOQO01000016">
    <property type="protein sequence ID" value="SFJ92978.1"/>
    <property type="molecule type" value="Genomic_DNA"/>
</dbReference>
<organism evidence="2 3">
    <name type="scientific">Parapedobacter indicus</name>
    <dbReference type="NCBI Taxonomy" id="1477437"/>
    <lineage>
        <taxon>Bacteria</taxon>
        <taxon>Pseudomonadati</taxon>
        <taxon>Bacteroidota</taxon>
        <taxon>Sphingobacteriia</taxon>
        <taxon>Sphingobacteriales</taxon>
        <taxon>Sphingobacteriaceae</taxon>
        <taxon>Parapedobacter</taxon>
    </lineage>
</organism>
<dbReference type="NCBIfam" id="TIGR02046">
    <property type="entry name" value="sdhC_b558_fam"/>
    <property type="match status" value="1"/>
</dbReference>
<evidence type="ECO:0000313" key="3">
    <source>
        <dbReference type="Proteomes" id="UP000198670"/>
    </source>
</evidence>
<reference evidence="2 3" key="1">
    <citation type="submission" date="2016-10" db="EMBL/GenBank/DDBJ databases">
        <authorList>
            <person name="de Groot N.N."/>
        </authorList>
    </citation>
    <scope>NUCLEOTIDE SEQUENCE [LARGE SCALE GENOMIC DNA]</scope>
    <source>
        <strain evidence="2 3">RK1</strain>
    </source>
</reference>
<dbReference type="SUPFAM" id="SSF81343">
    <property type="entry name" value="Fumarate reductase respiratory complex transmembrane subunits"/>
    <property type="match status" value="1"/>
</dbReference>
<feature type="transmembrane region" description="Helical" evidence="1">
    <location>
        <begin position="215"/>
        <end position="235"/>
    </location>
</feature>
<evidence type="ECO:0000313" key="2">
    <source>
        <dbReference type="EMBL" id="SFJ92978.1"/>
    </source>
</evidence>
<dbReference type="Gene3D" id="1.20.1300.10">
    <property type="entry name" value="Fumarate reductase/succinate dehydrogenase, transmembrane subunit"/>
    <property type="match status" value="1"/>
</dbReference>
<dbReference type="InterPro" id="IPR034804">
    <property type="entry name" value="SQR/QFR_C/D"/>
</dbReference>
<feature type="transmembrane region" description="Helical" evidence="1">
    <location>
        <begin position="75"/>
        <end position="97"/>
    </location>
</feature>
<dbReference type="CDD" id="cd03498">
    <property type="entry name" value="SQR_TypeB_2_TM"/>
    <property type="match status" value="1"/>
</dbReference>
<keyword evidence="1" id="KW-1133">Transmembrane helix</keyword>